<accession>A0A6C0JBU0</accession>
<feature type="region of interest" description="Disordered" evidence="1">
    <location>
        <begin position="146"/>
        <end position="165"/>
    </location>
</feature>
<protein>
    <submittedName>
        <fullName evidence="2">Uncharacterized protein</fullName>
    </submittedName>
</protein>
<feature type="compositionally biased region" description="Polar residues" evidence="1">
    <location>
        <begin position="146"/>
        <end position="159"/>
    </location>
</feature>
<reference evidence="2" key="1">
    <citation type="journal article" date="2020" name="Nature">
        <title>Giant virus diversity and host interactions through global metagenomics.</title>
        <authorList>
            <person name="Schulz F."/>
            <person name="Roux S."/>
            <person name="Paez-Espino D."/>
            <person name="Jungbluth S."/>
            <person name="Walsh D.A."/>
            <person name="Denef V.J."/>
            <person name="McMahon K.D."/>
            <person name="Konstantinidis K.T."/>
            <person name="Eloe-Fadrosh E.A."/>
            <person name="Kyrpides N.C."/>
            <person name="Woyke T."/>
        </authorList>
    </citation>
    <scope>NUCLEOTIDE SEQUENCE</scope>
    <source>
        <strain evidence="2">GVMAG-M-3300025880-56</strain>
    </source>
</reference>
<dbReference type="AlphaFoldDB" id="A0A6C0JBU0"/>
<evidence type="ECO:0000256" key="1">
    <source>
        <dbReference type="SAM" id="MobiDB-lite"/>
    </source>
</evidence>
<proteinExistence type="predicted"/>
<organism evidence="2">
    <name type="scientific">viral metagenome</name>
    <dbReference type="NCBI Taxonomy" id="1070528"/>
    <lineage>
        <taxon>unclassified sequences</taxon>
        <taxon>metagenomes</taxon>
        <taxon>organismal metagenomes</taxon>
    </lineage>
</organism>
<sequence>MKPVPVRVVKGHVIMSDESVVDPSTMSGIANSLKDSVAESYNSPVALDRKRNVVMDNGDVVNGKVVGAVVRNGHRVRRNNGNKDMMEYNDDYSEKYHNKNDVDSQGYRHFKKNSESMDYDSDYLKQKEIMAYKEYMRRKEAREASESYSEGFSQHNNVPSPFHASGQERYFPVAAAYGDE</sequence>
<name>A0A6C0JBU0_9ZZZZ</name>
<evidence type="ECO:0000313" key="2">
    <source>
        <dbReference type="EMBL" id="QHU02017.1"/>
    </source>
</evidence>
<dbReference type="EMBL" id="MN740351">
    <property type="protein sequence ID" value="QHU02017.1"/>
    <property type="molecule type" value="Genomic_DNA"/>
</dbReference>